<dbReference type="OrthoDB" id="46218at2759"/>
<sequence>MDSSSLPTEPQQTNIRVIPFAVALPPEVSGPRALDVSGVVGTLTLLGDKSVMVWFGLGQVQAKEESNTSETAVVGKALQRPMGPLLLAMPRSRYQGAFGSETPITKLIGHEQEDTELLAGKMASRLTQRVQKAVFVSCDLEPAANGSLNQKLQQTVAALAEREVYRILQTS</sequence>
<dbReference type="Pfam" id="PF16093">
    <property type="entry name" value="PAC4"/>
    <property type="match status" value="1"/>
</dbReference>
<organism evidence="1 2">
    <name type="scientific">Fistulifera solaris</name>
    <name type="common">Oleaginous diatom</name>
    <dbReference type="NCBI Taxonomy" id="1519565"/>
    <lineage>
        <taxon>Eukaryota</taxon>
        <taxon>Sar</taxon>
        <taxon>Stramenopiles</taxon>
        <taxon>Ochrophyta</taxon>
        <taxon>Bacillariophyta</taxon>
        <taxon>Bacillariophyceae</taxon>
        <taxon>Bacillariophycidae</taxon>
        <taxon>Naviculales</taxon>
        <taxon>Naviculaceae</taxon>
        <taxon>Fistulifera</taxon>
    </lineage>
</organism>
<dbReference type="Proteomes" id="UP000198406">
    <property type="component" value="Unassembled WGS sequence"/>
</dbReference>
<protein>
    <recommendedName>
        <fullName evidence="3">Proteasome assembly chaperone 3</fullName>
    </recommendedName>
</protein>
<comment type="caution">
    <text evidence="1">The sequence shown here is derived from an EMBL/GenBank/DDBJ whole genome shotgun (WGS) entry which is preliminary data.</text>
</comment>
<dbReference type="AlphaFoldDB" id="A0A1Z5KE01"/>
<gene>
    <name evidence="1" type="ORF">FisN_4Lh277</name>
</gene>
<dbReference type="InParanoid" id="A0A1Z5KE01"/>
<dbReference type="EMBL" id="BDSP01000207">
    <property type="protein sequence ID" value="GAX24188.1"/>
    <property type="molecule type" value="Genomic_DNA"/>
</dbReference>
<proteinExistence type="predicted"/>
<reference evidence="1 2" key="1">
    <citation type="journal article" date="2015" name="Plant Cell">
        <title>Oil accumulation by the oleaginous diatom Fistulifera solaris as revealed by the genome and transcriptome.</title>
        <authorList>
            <person name="Tanaka T."/>
            <person name="Maeda Y."/>
            <person name="Veluchamy A."/>
            <person name="Tanaka M."/>
            <person name="Abida H."/>
            <person name="Marechal E."/>
            <person name="Bowler C."/>
            <person name="Muto M."/>
            <person name="Sunaga Y."/>
            <person name="Tanaka M."/>
            <person name="Yoshino T."/>
            <person name="Taniguchi T."/>
            <person name="Fukuda Y."/>
            <person name="Nemoto M."/>
            <person name="Matsumoto M."/>
            <person name="Wong P.S."/>
            <person name="Aburatani S."/>
            <person name="Fujibuchi W."/>
        </authorList>
    </citation>
    <scope>NUCLEOTIDE SEQUENCE [LARGE SCALE GENOMIC DNA]</scope>
    <source>
        <strain evidence="1 2">JPCC DA0580</strain>
    </source>
</reference>
<evidence type="ECO:0008006" key="3">
    <source>
        <dbReference type="Google" id="ProtNLM"/>
    </source>
</evidence>
<evidence type="ECO:0000313" key="2">
    <source>
        <dbReference type="Proteomes" id="UP000198406"/>
    </source>
</evidence>
<accession>A0A1Z5KE01</accession>
<name>A0A1Z5KE01_FISSO</name>
<evidence type="ECO:0000313" key="1">
    <source>
        <dbReference type="EMBL" id="GAX24188.1"/>
    </source>
</evidence>
<dbReference type="GO" id="GO:0043248">
    <property type="term" value="P:proteasome assembly"/>
    <property type="evidence" value="ECO:0007669"/>
    <property type="project" value="InterPro"/>
</dbReference>
<dbReference type="InterPro" id="IPR032157">
    <property type="entry name" value="PAC4"/>
</dbReference>
<keyword evidence="2" id="KW-1185">Reference proteome</keyword>